<keyword evidence="10 15" id="KW-0274">FAD</keyword>
<comment type="caution">
    <text evidence="17">The sequence shown here is derived from an EMBL/GenBank/DDBJ whole genome shotgun (WGS) entry which is preliminary data.</text>
</comment>
<evidence type="ECO:0000256" key="14">
    <source>
        <dbReference type="ARBA" id="ARBA00049494"/>
    </source>
</evidence>
<dbReference type="CDD" id="cd02064">
    <property type="entry name" value="FAD_synthetase_N"/>
    <property type="match status" value="1"/>
</dbReference>
<evidence type="ECO:0000256" key="5">
    <source>
        <dbReference type="ARBA" id="ARBA00022643"/>
    </source>
</evidence>
<dbReference type="InterPro" id="IPR023465">
    <property type="entry name" value="Riboflavin_kinase_dom_sf"/>
</dbReference>
<reference evidence="17 18" key="1">
    <citation type="journal article" date="2018" name="Genome Biol. Evol.">
        <title>Cladogenesis and Genomic Streamlining in Extracellular Endosymbionts of Tropical Stink Bugs.</title>
        <authorList>
            <person name="Otero-Bravo A."/>
            <person name="Goffredi S."/>
            <person name="Sabree Z.L."/>
        </authorList>
    </citation>
    <scope>NUCLEOTIDE SEQUENCE [LARGE SCALE GENOMIC DNA]</scope>
    <source>
        <strain evidence="17 18">SoEO</strain>
    </source>
</reference>
<dbReference type="NCBIfam" id="NF004159">
    <property type="entry name" value="PRK05627.1-2"/>
    <property type="match status" value="1"/>
</dbReference>
<name>A0A2P5T254_9GAMM</name>
<evidence type="ECO:0000256" key="7">
    <source>
        <dbReference type="ARBA" id="ARBA00022695"/>
    </source>
</evidence>
<proteinExistence type="inferred from homology"/>
<protein>
    <recommendedName>
        <fullName evidence="15">Riboflavin biosynthesis protein</fullName>
    </recommendedName>
    <domain>
        <recommendedName>
            <fullName evidence="15">Riboflavin kinase</fullName>
            <ecNumber evidence="15">2.7.1.26</ecNumber>
        </recommendedName>
        <alternativeName>
            <fullName evidence="15">Flavokinase</fullName>
        </alternativeName>
    </domain>
    <domain>
        <recommendedName>
            <fullName evidence="15">FMN adenylyltransferase</fullName>
            <ecNumber evidence="15">2.7.7.2</ecNumber>
        </recommendedName>
        <alternativeName>
            <fullName evidence="15">FAD pyrophosphorylase</fullName>
        </alternativeName>
        <alternativeName>
            <fullName evidence="15">FAD synthase</fullName>
        </alternativeName>
    </domain>
</protein>
<dbReference type="EC" id="2.7.1.26" evidence="15"/>
<keyword evidence="6 15" id="KW-0808">Transferase</keyword>
<comment type="pathway">
    <text evidence="2 15">Cofactor biosynthesis; FAD biosynthesis; FAD from FMN: step 1/1.</text>
</comment>
<dbReference type="Pfam" id="PF01687">
    <property type="entry name" value="Flavokinase"/>
    <property type="match status" value="1"/>
</dbReference>
<evidence type="ECO:0000256" key="3">
    <source>
        <dbReference type="ARBA" id="ARBA00005201"/>
    </source>
</evidence>
<dbReference type="GO" id="GO:0009231">
    <property type="term" value="P:riboflavin biosynthetic process"/>
    <property type="evidence" value="ECO:0007669"/>
    <property type="project" value="InterPro"/>
</dbReference>
<dbReference type="SUPFAM" id="SSF82114">
    <property type="entry name" value="Riboflavin kinase-like"/>
    <property type="match status" value="1"/>
</dbReference>
<evidence type="ECO:0000256" key="12">
    <source>
        <dbReference type="ARBA" id="ARBA00023268"/>
    </source>
</evidence>
<keyword evidence="11 15" id="KW-0067">ATP-binding</keyword>
<comment type="catalytic activity">
    <reaction evidence="13 15">
        <text>riboflavin + ATP = FMN + ADP + H(+)</text>
        <dbReference type="Rhea" id="RHEA:14357"/>
        <dbReference type="ChEBI" id="CHEBI:15378"/>
        <dbReference type="ChEBI" id="CHEBI:30616"/>
        <dbReference type="ChEBI" id="CHEBI:57986"/>
        <dbReference type="ChEBI" id="CHEBI:58210"/>
        <dbReference type="ChEBI" id="CHEBI:456216"/>
        <dbReference type="EC" id="2.7.1.26"/>
    </reaction>
</comment>
<dbReference type="InterPro" id="IPR015864">
    <property type="entry name" value="FAD_synthase"/>
</dbReference>
<keyword evidence="4 15" id="KW-0285">Flavoprotein</keyword>
<dbReference type="AlphaFoldDB" id="A0A2P5T254"/>
<organism evidence="17 18">
    <name type="scientific">Candidatus Pantoea edessiphila</name>
    <dbReference type="NCBI Taxonomy" id="2044610"/>
    <lineage>
        <taxon>Bacteria</taxon>
        <taxon>Pseudomonadati</taxon>
        <taxon>Pseudomonadota</taxon>
        <taxon>Gammaproteobacteria</taxon>
        <taxon>Enterobacterales</taxon>
        <taxon>Erwiniaceae</taxon>
        <taxon>Pantoea</taxon>
    </lineage>
</organism>
<evidence type="ECO:0000256" key="13">
    <source>
        <dbReference type="ARBA" id="ARBA00047880"/>
    </source>
</evidence>
<dbReference type="Proteomes" id="UP000295937">
    <property type="component" value="Unassembled WGS sequence"/>
</dbReference>
<dbReference type="Pfam" id="PF06574">
    <property type="entry name" value="FAD_syn"/>
    <property type="match status" value="1"/>
</dbReference>
<accession>A0A2P5T254</accession>
<dbReference type="Gene3D" id="3.40.50.620">
    <property type="entry name" value="HUPs"/>
    <property type="match status" value="1"/>
</dbReference>
<dbReference type="RefSeq" id="WP_136132466.1">
    <property type="nucleotide sequence ID" value="NZ_PDKR01000002.1"/>
</dbReference>
<dbReference type="GO" id="GO:0009398">
    <property type="term" value="P:FMN biosynthetic process"/>
    <property type="evidence" value="ECO:0007669"/>
    <property type="project" value="UniProtKB-UniRule"/>
</dbReference>
<dbReference type="PANTHER" id="PTHR22749:SF6">
    <property type="entry name" value="RIBOFLAVIN KINASE"/>
    <property type="match status" value="1"/>
</dbReference>
<dbReference type="EC" id="2.7.7.2" evidence="15"/>
<dbReference type="PANTHER" id="PTHR22749">
    <property type="entry name" value="RIBOFLAVIN KINASE/FMN ADENYLYLTRANSFERASE"/>
    <property type="match status" value="1"/>
</dbReference>
<feature type="domain" description="Riboflavin kinase" evidence="16">
    <location>
        <begin position="183"/>
        <end position="308"/>
    </location>
</feature>
<dbReference type="GO" id="GO:0008531">
    <property type="term" value="F:riboflavin kinase activity"/>
    <property type="evidence" value="ECO:0007669"/>
    <property type="project" value="UniProtKB-UniRule"/>
</dbReference>
<dbReference type="Gene3D" id="2.40.30.30">
    <property type="entry name" value="Riboflavin kinase-like"/>
    <property type="match status" value="1"/>
</dbReference>
<evidence type="ECO:0000259" key="16">
    <source>
        <dbReference type="SMART" id="SM00904"/>
    </source>
</evidence>
<sequence>MNLIRGIHNIKKNHYGCVLTIGNFDGVHLGHQSLLLKLKKEGMKYNLPVMVMLFEPQTLELFNGKNAPARLTSLREKLKYLSEIGVDNVLCARFNRHLAMLPAYRFISDLLINKLGVKYLAIGNDFRFGAGGKGNFNLLKKASNKYNFNVDIIKTLYDGINKISSTAIRDALANDNLILAEYWLGRPFIISGRVIHGNKLGQELGFPTANINLCRRICPVKGIFIVKVQGVSLKPIYGVANIGICPTLKKIYHQRLEVHLFDININLYGRYIEVILIHKLRNERCFTSLDSLKKQISRDIIAAKQLLSMIK</sequence>
<dbReference type="SMART" id="SM00904">
    <property type="entry name" value="Flavokinase"/>
    <property type="match status" value="1"/>
</dbReference>
<comment type="function">
    <text evidence="1">Catalyzes the phosphorylation of riboflavin to FMN followed by the adenylation of FMN to FAD.</text>
</comment>
<keyword evidence="9 15" id="KW-0418">Kinase</keyword>
<comment type="catalytic activity">
    <reaction evidence="14 15">
        <text>FMN + ATP + H(+) = FAD + diphosphate</text>
        <dbReference type="Rhea" id="RHEA:17237"/>
        <dbReference type="ChEBI" id="CHEBI:15378"/>
        <dbReference type="ChEBI" id="CHEBI:30616"/>
        <dbReference type="ChEBI" id="CHEBI:33019"/>
        <dbReference type="ChEBI" id="CHEBI:57692"/>
        <dbReference type="ChEBI" id="CHEBI:58210"/>
        <dbReference type="EC" id="2.7.7.2"/>
    </reaction>
</comment>
<evidence type="ECO:0000256" key="8">
    <source>
        <dbReference type="ARBA" id="ARBA00022741"/>
    </source>
</evidence>
<evidence type="ECO:0000256" key="4">
    <source>
        <dbReference type="ARBA" id="ARBA00022630"/>
    </source>
</evidence>
<keyword evidence="8 15" id="KW-0547">Nucleotide-binding</keyword>
<comment type="similarity">
    <text evidence="15">Belongs to the ribF family.</text>
</comment>
<keyword evidence="12" id="KW-0511">Multifunctional enzyme</keyword>
<dbReference type="NCBIfam" id="TIGR00083">
    <property type="entry name" value="ribF"/>
    <property type="match status" value="1"/>
</dbReference>
<gene>
    <name evidence="17" type="ORF">CRV09_01870</name>
</gene>
<dbReference type="UniPathway" id="UPA00277">
    <property type="reaction ID" value="UER00407"/>
</dbReference>
<evidence type="ECO:0000256" key="10">
    <source>
        <dbReference type="ARBA" id="ARBA00022827"/>
    </source>
</evidence>
<evidence type="ECO:0000256" key="6">
    <source>
        <dbReference type="ARBA" id="ARBA00022679"/>
    </source>
</evidence>
<dbReference type="GO" id="GO:0003919">
    <property type="term" value="F:FMN adenylyltransferase activity"/>
    <property type="evidence" value="ECO:0007669"/>
    <property type="project" value="UniProtKB-UniRule"/>
</dbReference>
<dbReference type="InterPro" id="IPR002606">
    <property type="entry name" value="Riboflavin_kinase_bac"/>
</dbReference>
<dbReference type="SUPFAM" id="SSF52374">
    <property type="entry name" value="Nucleotidylyl transferase"/>
    <property type="match status" value="1"/>
</dbReference>
<dbReference type="InterPro" id="IPR023468">
    <property type="entry name" value="Riboflavin_kinase"/>
</dbReference>
<keyword evidence="7 15" id="KW-0548">Nucleotidyltransferase</keyword>
<evidence type="ECO:0000256" key="2">
    <source>
        <dbReference type="ARBA" id="ARBA00004726"/>
    </source>
</evidence>
<dbReference type="GO" id="GO:0006747">
    <property type="term" value="P:FAD biosynthetic process"/>
    <property type="evidence" value="ECO:0007669"/>
    <property type="project" value="UniProtKB-UniRule"/>
</dbReference>
<dbReference type="OrthoDB" id="9803667at2"/>
<dbReference type="GO" id="GO:0005524">
    <property type="term" value="F:ATP binding"/>
    <property type="evidence" value="ECO:0007669"/>
    <property type="project" value="UniProtKB-UniRule"/>
</dbReference>
<dbReference type="UniPathway" id="UPA00276">
    <property type="reaction ID" value="UER00406"/>
</dbReference>
<evidence type="ECO:0000256" key="15">
    <source>
        <dbReference type="PIRNR" id="PIRNR004491"/>
    </source>
</evidence>
<evidence type="ECO:0000256" key="11">
    <source>
        <dbReference type="ARBA" id="ARBA00022840"/>
    </source>
</evidence>
<dbReference type="NCBIfam" id="NF004163">
    <property type="entry name" value="PRK05627.1-6"/>
    <property type="match status" value="1"/>
</dbReference>
<dbReference type="FunFam" id="3.40.50.620:FF:000021">
    <property type="entry name" value="Riboflavin biosynthesis protein"/>
    <property type="match status" value="1"/>
</dbReference>
<keyword evidence="5 15" id="KW-0288">FMN</keyword>
<evidence type="ECO:0000256" key="1">
    <source>
        <dbReference type="ARBA" id="ARBA00002121"/>
    </source>
</evidence>
<dbReference type="PIRSF" id="PIRSF004491">
    <property type="entry name" value="FAD_Synth"/>
    <property type="match status" value="1"/>
</dbReference>
<dbReference type="EMBL" id="PDKR01000002">
    <property type="protein sequence ID" value="PPI88630.1"/>
    <property type="molecule type" value="Genomic_DNA"/>
</dbReference>
<evidence type="ECO:0000256" key="9">
    <source>
        <dbReference type="ARBA" id="ARBA00022777"/>
    </source>
</evidence>
<dbReference type="InterPro" id="IPR014729">
    <property type="entry name" value="Rossmann-like_a/b/a_fold"/>
</dbReference>
<comment type="pathway">
    <text evidence="3 15">Cofactor biosynthesis; FMN biosynthesis; FMN from riboflavin (ATP route): step 1/1.</text>
</comment>
<dbReference type="InterPro" id="IPR015865">
    <property type="entry name" value="Riboflavin_kinase_bac/euk"/>
</dbReference>
<evidence type="ECO:0000313" key="18">
    <source>
        <dbReference type="Proteomes" id="UP000295937"/>
    </source>
</evidence>
<evidence type="ECO:0000313" key="17">
    <source>
        <dbReference type="EMBL" id="PPI88630.1"/>
    </source>
</evidence>